<name>A0A0H0YBL6_VIBAL</name>
<organism evidence="1 2">
    <name type="scientific">Vibrio alginolyticus</name>
    <dbReference type="NCBI Taxonomy" id="663"/>
    <lineage>
        <taxon>Bacteria</taxon>
        <taxon>Pseudomonadati</taxon>
        <taxon>Pseudomonadota</taxon>
        <taxon>Gammaproteobacteria</taxon>
        <taxon>Vibrionales</taxon>
        <taxon>Vibrionaceae</taxon>
        <taxon>Vibrio</taxon>
    </lineage>
</organism>
<dbReference type="RefSeq" id="WP_047102715.1">
    <property type="nucleotide sequence ID" value="NZ_AP023185.1"/>
</dbReference>
<gene>
    <name evidence="1" type="ORF">F0254_17235</name>
</gene>
<dbReference type="Proteomes" id="UP000532247">
    <property type="component" value="Unassembled WGS sequence"/>
</dbReference>
<dbReference type="AlphaFoldDB" id="A0A0H0YBL6"/>
<dbReference type="eggNOG" id="ENOG5031NCF">
    <property type="taxonomic scope" value="Bacteria"/>
</dbReference>
<dbReference type="OrthoDB" id="6267264at2"/>
<proteinExistence type="predicted"/>
<protein>
    <submittedName>
        <fullName evidence="1">Uncharacterized protein</fullName>
    </submittedName>
</protein>
<dbReference type="STRING" id="663.BAU10_08055"/>
<dbReference type="EMBL" id="VTYF01000010">
    <property type="protein sequence ID" value="NOI10575.1"/>
    <property type="molecule type" value="Genomic_DNA"/>
</dbReference>
<evidence type="ECO:0000313" key="1">
    <source>
        <dbReference type="EMBL" id="NOI10575.1"/>
    </source>
</evidence>
<evidence type="ECO:0000313" key="2">
    <source>
        <dbReference type="Proteomes" id="UP000532247"/>
    </source>
</evidence>
<comment type="caution">
    <text evidence="1">The sequence shown here is derived from an EMBL/GenBank/DDBJ whole genome shotgun (WGS) entry which is preliminary data.</text>
</comment>
<sequence length="142" mass="16244">MKKAVLTLMMLTASATAFAQSGAHLDQQKVDSDMQQLSAIKEEGAAFIMIDENSSYVAVEFVGKWEEINNYVSHKEAKQRKLEKVNKQFVYSQVGETLESLEQKVVDHIYADQPKYFSVDVYRDYHGDSGEFNYLARVVEYN</sequence>
<reference evidence="1 2" key="1">
    <citation type="submission" date="2019-09" db="EMBL/GenBank/DDBJ databases">
        <title>Draft genome sequencing and comparative genomics of hatchery-associated Vibrios.</title>
        <authorList>
            <person name="Kehlet-Delgado H."/>
            <person name="Mueller R.S."/>
        </authorList>
    </citation>
    <scope>NUCLEOTIDE SEQUENCE [LARGE SCALE GENOMIC DNA]</scope>
    <source>
        <strain evidence="1 2">081416A</strain>
    </source>
</reference>
<accession>A0A0H0YBL6</accession>